<dbReference type="PANTHER" id="PTHR32305">
    <property type="match status" value="1"/>
</dbReference>
<sequence>MKAKQNNRIRTFGSLAVLLLCLLMGTSALAQQITGPTSVNEGDTNNYYLSGASNISWNVSGAASWSGSGGSISVTAGSSNYTVSANFTGGPGYSALFVNVTPSGPPKPPNPTASTANCQVTLTRTGSPTSGIKWYWQGRTSSGTSITKGNGSTYVADEGSGRYYIRAKYDSGAWSSGSGYVDVTIPSTPSAPSVSDREICSGQTTTLTVNSPISGTYRWYNSSGTQYLDSGTSYAVSPSSTTSYTVRVTSSAGCESPAGTVQVNVINLPAPLNNSPIRDCESGSTVILSALSSKTVNGEFHSNMVHVWYSDQNRNNIVSHVPASGVPSGSVGTQKTITLQPGQSASYWVASKVGNCEGALREVTGEYIDHSIDGGQISAPQPAAICYNTDPGNLANSVLPSGGDGAFSYEWEYSDDNSIWHDIQGATSASYNPSGGLVGDRWYRRKALSCNRFGYSNTVPVTVQANVLQPTLQLVSQTTCLSPTGSFRISNYNSAYSYSVNPSAGVVEVNGDTVTVFQGTYTVTATENGCSSVASASIEIFEQPFVPGKPLNPTNIDNSVCGEITLTKGEPNSTANATWYWQAEQTGTSTGPDNLNPTVTLTTGSVYYLRAKHDTSGCWGDARRIDYTINQVPLEASGSNVSRCGSGAVTLTASPGTHGDEIRWYTVASGGLPLTNGVSANTLEYTTPGISTNTTYYAESYNSTTGCFSSTRHAIQAIIDTGSNTYYYDGDNDGLGNPNITIIACTQPSGYVANASDLCPNVPSPTNDCPANDPSGQNYVYTRTYQAPRTTVPAQKFDEGDNGQFDVENDYVQGITYFDGLGRPMQQVGIRQSADSLDIVTHFGYDAYGRQDKEWLPFHEPDSTLGSYRYWDVELATKQYYKTHPVYADDFTGLLEGDVNAYSETYFETSPLNRVLRQTAPGEDWKLDKLSDDRSIEFDYETNDTLQIRMFRVETEFVNDTRIPELKFPEDAQGNPLEYYSPGELFKNITKDENHDTADGKLHTTEEYTDKQGRVVLKRTYADADIDLNGNGNNTDPNEILEAPHDTYYVYDDFGNLAYVLPPKMEAGTATLAEINTGMVELGYRYVYDHRNRLVEKQLPGKGREHIVYDKLDRPIMTQDSVQRVTGEWLFTKYDAFGRVAYTGKAVEMDASVPRSRTAVQALANGISGAHWVEQATAAITIGGADVHYNNAAYPVATVTEVLTINYYDNYDFLASETGISLPATVLGQAVENHDNLTKTATKGLATGSKVKVLDVIPTDWIISVTAYDTKARPVYAYTENEYLATQDVVESALDFSGRALKVKASHTRSSATIVTIDNFTYDHTGRLLAQTQCIGDETLGDSCTGGGGVVADLPLSGTVTDSRVATASITVTNATLLPDARLYIDPNATGTGGAEELIVHNDYDELGLLTRKKVGGTPGSGYTATQGLQEVDYTYNVRGWLTDINDISDAVPNKLFNFSLSYNQGLIPLYNGNISQAQWRTASTDNTLKSYGYTYDALNRITSATDNSGNYDVSNIAYDKMGNILTLTRDGWQDNGGTIIYPDMDILDYDYGVGNKLTKVSDTGNGNYGFKDGSNTNDDFVYDANGNMTSDQNKGITGITYNHLNLPTSIDIDGGNISYVYDAAGTKLEKETSTGTITEYAGNYIYEGNTSATTLQFFSHPEGYVNANGGGYDYVYQYRDHLDNVRLSYTDDPSNPGTPTIIEENNYYPFGGRHRGYNMGGDNSLGNDVAQRWKFGGKELDNSLNAALDTYDFGARNYDPWLGRWMNVDPLAEQMRRHSPYNYAFNNPIYFTDPDGMAPASPDDIYIDKVTGKEIGRDGRVSNDVRIIDAADFDDIKTANGGSTISAAATKELQDNSTLVTVNDSQIQDAVQDVNDTSRTVETQVNIVLDRDSGEVSAIQRPAGTDGKTTLSYDQFKDKNGVTYNTSQEDLLVGQVHGHNKSQQANVVNVPGTSQADVTAANSAGISVYSVDAYNTPVGGAANINKVTRDGTQTNAIGQTKGNLLNQGKTINIGRDALNDYIKN</sequence>
<organism evidence="4 5">
    <name type="scientific">Ulvibacterium marinum</name>
    <dbReference type="NCBI Taxonomy" id="2419782"/>
    <lineage>
        <taxon>Bacteria</taxon>
        <taxon>Pseudomonadati</taxon>
        <taxon>Bacteroidota</taxon>
        <taxon>Flavobacteriia</taxon>
        <taxon>Flavobacteriales</taxon>
        <taxon>Flavobacteriaceae</taxon>
        <taxon>Ulvibacterium</taxon>
    </lineage>
</organism>
<dbReference type="RefSeq" id="WP_120713716.1">
    <property type="nucleotide sequence ID" value="NZ_RBCJ01000005.1"/>
</dbReference>
<feature type="domain" description="Ig-like" evidence="2">
    <location>
        <begin position="189"/>
        <end position="265"/>
    </location>
</feature>
<evidence type="ECO:0000259" key="2">
    <source>
        <dbReference type="Pfam" id="PF19081"/>
    </source>
</evidence>
<evidence type="ECO:0000256" key="1">
    <source>
        <dbReference type="SAM" id="SignalP"/>
    </source>
</evidence>
<dbReference type="NCBIfam" id="TIGR03696">
    <property type="entry name" value="Rhs_assc_core"/>
    <property type="match status" value="1"/>
</dbReference>
<accession>A0A3B0C082</accession>
<feature type="chain" id="PRO_5017406384" evidence="1">
    <location>
        <begin position="31"/>
        <end position="2025"/>
    </location>
</feature>
<dbReference type="Pfam" id="PF20041">
    <property type="entry name" value="DUF6443"/>
    <property type="match status" value="1"/>
</dbReference>
<dbReference type="InterPro" id="IPR050708">
    <property type="entry name" value="T6SS_VgrG/RHS"/>
</dbReference>
<dbReference type="Pfam" id="PF19081">
    <property type="entry name" value="Ig_7"/>
    <property type="match status" value="2"/>
</dbReference>
<dbReference type="InterPro" id="IPR045619">
    <property type="entry name" value="DUF6443"/>
</dbReference>
<dbReference type="Gene3D" id="2.180.10.10">
    <property type="entry name" value="RHS repeat-associated core"/>
    <property type="match status" value="2"/>
</dbReference>
<protein>
    <submittedName>
        <fullName evidence="4">RHS repeat-associated core domain-containing protein</fullName>
    </submittedName>
</protein>
<dbReference type="InterPro" id="IPR044023">
    <property type="entry name" value="Ig_7"/>
</dbReference>
<dbReference type="OrthoDB" id="2972467at2"/>
<evidence type="ECO:0000313" key="4">
    <source>
        <dbReference type="EMBL" id="RKN77818.1"/>
    </source>
</evidence>
<evidence type="ECO:0000313" key="5">
    <source>
        <dbReference type="Proteomes" id="UP000276603"/>
    </source>
</evidence>
<feature type="domain" description="DUF6443" evidence="3">
    <location>
        <begin position="801"/>
        <end position="929"/>
    </location>
</feature>
<reference evidence="4 5" key="1">
    <citation type="submission" date="2018-10" db="EMBL/GenBank/DDBJ databases">
        <title>Ulvibacterium marinum gen. nov., sp. nov., a novel marine bacterium of the family Flavobacteriaceae, isolated from a culture of the green alga Ulva prolifera.</title>
        <authorList>
            <person name="Zhang Z."/>
        </authorList>
    </citation>
    <scope>NUCLEOTIDE SEQUENCE [LARGE SCALE GENOMIC DNA]</scope>
    <source>
        <strain evidence="4 5">CCMM003</strain>
    </source>
</reference>
<evidence type="ECO:0000259" key="3">
    <source>
        <dbReference type="Pfam" id="PF20041"/>
    </source>
</evidence>
<proteinExistence type="predicted"/>
<keyword evidence="5" id="KW-1185">Reference proteome</keyword>
<dbReference type="Proteomes" id="UP000276603">
    <property type="component" value="Unassembled WGS sequence"/>
</dbReference>
<feature type="signal peptide" evidence="1">
    <location>
        <begin position="1"/>
        <end position="30"/>
    </location>
</feature>
<keyword evidence="1" id="KW-0732">Signal</keyword>
<dbReference type="InterPro" id="IPR022385">
    <property type="entry name" value="Rhs_assc_core"/>
</dbReference>
<name>A0A3B0C082_9FLAO</name>
<dbReference type="PANTHER" id="PTHR32305:SF15">
    <property type="entry name" value="PROTEIN RHSA-RELATED"/>
    <property type="match status" value="1"/>
</dbReference>
<gene>
    <name evidence="4" type="ORF">D7Z94_21495</name>
</gene>
<comment type="caution">
    <text evidence="4">The sequence shown here is derived from an EMBL/GenBank/DDBJ whole genome shotgun (WGS) entry which is preliminary data.</text>
</comment>
<feature type="domain" description="Ig-like" evidence="2">
    <location>
        <begin position="639"/>
        <end position="719"/>
    </location>
</feature>
<dbReference type="EMBL" id="RBCJ01000005">
    <property type="protein sequence ID" value="RKN77818.1"/>
    <property type="molecule type" value="Genomic_DNA"/>
</dbReference>